<sequence length="258" mass="28744">MKPVIGVTPDFNAGDRKEWGGKEPTYFLRARYIRAIEELGGVPVILPLVADRAARRRLLQGIDGLLLTGSGPDLDPTLYGESQRYRFPIVAQRRSSFELDLVLLAIRKQIPTLAICGGMQTMNVACGGTLYQDLTAQVNDVLQHRQQIPAVQVSHSITITPGSLLDRIVKRTRMNVNSSHHQSVKSVGRTLVASAAAPDGIVEAIEHPRHPFFLGIQWHPEFLFERHLLHRRLFQTFLRAASRRASHQPSPAIRGTNS</sequence>
<accession>A0ABM8QP91</accession>
<reference evidence="1 2" key="1">
    <citation type="submission" date="2021-02" db="EMBL/GenBank/DDBJ databases">
        <authorList>
            <person name="Han P."/>
        </authorList>
    </citation>
    <scope>NUCLEOTIDE SEQUENCE [LARGE SCALE GENOMIC DNA]</scope>
    <source>
        <strain evidence="1">Candidatus Nitrospira sp. ZN2</strain>
    </source>
</reference>
<comment type="caution">
    <text evidence="1">The sequence shown here is derived from an EMBL/GenBank/DDBJ whole genome shotgun (WGS) entry which is preliminary data.</text>
</comment>
<dbReference type="EMBL" id="CAJNBJ010000001">
    <property type="protein sequence ID" value="CAE6707860.1"/>
    <property type="molecule type" value="Genomic_DNA"/>
</dbReference>
<keyword evidence="1" id="KW-0378">Hydrolase</keyword>
<dbReference type="PANTHER" id="PTHR43235">
    <property type="entry name" value="GLUTAMINE AMIDOTRANSFERASE PB2B2.05-RELATED"/>
    <property type="match status" value="1"/>
</dbReference>
<dbReference type="RefSeq" id="WP_213040856.1">
    <property type="nucleotide sequence ID" value="NZ_CAJNBJ010000001.1"/>
</dbReference>
<organism evidence="1 2">
    <name type="scientific">Nitrospira defluvii</name>
    <dbReference type="NCBI Taxonomy" id="330214"/>
    <lineage>
        <taxon>Bacteria</taxon>
        <taxon>Pseudomonadati</taxon>
        <taxon>Nitrospirota</taxon>
        <taxon>Nitrospiria</taxon>
        <taxon>Nitrospirales</taxon>
        <taxon>Nitrospiraceae</taxon>
        <taxon>Nitrospira</taxon>
    </lineage>
</organism>
<dbReference type="Proteomes" id="UP000675880">
    <property type="component" value="Unassembled WGS sequence"/>
</dbReference>
<dbReference type="PANTHER" id="PTHR43235:SF1">
    <property type="entry name" value="GLUTAMINE AMIDOTRANSFERASE PB2B2.05-RELATED"/>
    <property type="match status" value="1"/>
</dbReference>
<evidence type="ECO:0000313" key="2">
    <source>
        <dbReference type="Proteomes" id="UP000675880"/>
    </source>
</evidence>
<name>A0ABM8QP91_9BACT</name>
<dbReference type="InterPro" id="IPR011697">
    <property type="entry name" value="Peptidase_C26"/>
</dbReference>
<protein>
    <submittedName>
        <fullName evidence="1">Gamma-glutamyl-gamma-aminobutyrate hydrolase</fullName>
    </submittedName>
</protein>
<dbReference type="Gene3D" id="3.40.50.880">
    <property type="match status" value="1"/>
</dbReference>
<evidence type="ECO:0000313" key="1">
    <source>
        <dbReference type="EMBL" id="CAE6707860.1"/>
    </source>
</evidence>
<dbReference type="SUPFAM" id="SSF52317">
    <property type="entry name" value="Class I glutamine amidotransferase-like"/>
    <property type="match status" value="1"/>
</dbReference>
<dbReference type="Pfam" id="PF07722">
    <property type="entry name" value="Peptidase_C26"/>
    <property type="match status" value="1"/>
</dbReference>
<gene>
    <name evidence="1" type="ORF">NSPZN2_11067</name>
</gene>
<dbReference type="CDD" id="cd01745">
    <property type="entry name" value="GATase1_2"/>
    <property type="match status" value="1"/>
</dbReference>
<proteinExistence type="predicted"/>
<keyword evidence="2" id="KW-1185">Reference proteome</keyword>
<dbReference type="GO" id="GO:0016787">
    <property type="term" value="F:hydrolase activity"/>
    <property type="evidence" value="ECO:0007669"/>
    <property type="project" value="UniProtKB-KW"/>
</dbReference>
<dbReference type="InterPro" id="IPR044668">
    <property type="entry name" value="PuuD-like"/>
</dbReference>
<dbReference type="InterPro" id="IPR029062">
    <property type="entry name" value="Class_I_gatase-like"/>
</dbReference>
<dbReference type="PROSITE" id="PS51273">
    <property type="entry name" value="GATASE_TYPE_1"/>
    <property type="match status" value="1"/>
</dbReference>